<comment type="subcellular location">
    <subcellularLocation>
        <location evidence="1">Cytoplasm</location>
        <location evidence="1">Cytoskeleton</location>
        <location evidence="1">Cilium axoneme</location>
    </subcellularLocation>
</comment>
<accession>A0A2P6TFA1</accession>
<dbReference type="InterPro" id="IPR036047">
    <property type="entry name" value="F-box-like_dom_sf"/>
</dbReference>
<dbReference type="EMBL" id="LHPG02000019">
    <property type="protein sequence ID" value="PRW32643.1"/>
    <property type="molecule type" value="Genomic_DNA"/>
</dbReference>
<gene>
    <name evidence="5" type="ORF">C2E21_8369</name>
</gene>
<name>A0A2P6TFA1_CHLSO</name>
<evidence type="ECO:0000313" key="6">
    <source>
        <dbReference type="Proteomes" id="UP000239899"/>
    </source>
</evidence>
<comment type="caution">
    <text evidence="5">The sequence shown here is derived from an EMBL/GenBank/DDBJ whole genome shotgun (WGS) entry which is preliminary data.</text>
</comment>
<reference evidence="5 6" key="1">
    <citation type="journal article" date="2018" name="Plant J.">
        <title>Genome sequences of Chlorella sorokiniana UTEX 1602 and Micractinium conductrix SAG 241.80: implications to maltose excretion by a green alga.</title>
        <authorList>
            <person name="Arriola M.B."/>
            <person name="Velmurugan N."/>
            <person name="Zhang Y."/>
            <person name="Plunkett M.H."/>
            <person name="Hondzo H."/>
            <person name="Barney B.M."/>
        </authorList>
    </citation>
    <scope>NUCLEOTIDE SEQUENCE [LARGE SCALE GENOMIC DNA]</scope>
    <source>
        <strain evidence="6">UTEX 1602</strain>
    </source>
</reference>
<dbReference type="PANTHER" id="PTHR48051">
    <property type="match status" value="1"/>
</dbReference>
<evidence type="ECO:0000256" key="2">
    <source>
        <dbReference type="ARBA" id="ARBA00022614"/>
    </source>
</evidence>
<keyword evidence="6" id="KW-1185">Reference proteome</keyword>
<protein>
    <submittedName>
        <fullName evidence="5">TMV resistance N-like</fullName>
    </submittedName>
</protein>
<evidence type="ECO:0000313" key="5">
    <source>
        <dbReference type="EMBL" id="PRW32643.1"/>
    </source>
</evidence>
<dbReference type="InterPro" id="IPR032675">
    <property type="entry name" value="LRR_dom_sf"/>
</dbReference>
<dbReference type="AlphaFoldDB" id="A0A2P6TFA1"/>
<dbReference type="SUPFAM" id="SSF81383">
    <property type="entry name" value="F-box domain"/>
    <property type="match status" value="1"/>
</dbReference>
<sequence length="469" mass="50998">MASRVPLLLGLSDDLLTSILALLDQETKCRVLPLVCSRFRRLLQQPGSWQEVTFTERRMAALAEELRLRLFLAWAHRISRGLRQLKVDVPADLDDEANAVLLTDLSSVLGQAAPSLQLLELKCRYSLDAQRVLPPLLQSQLRALTELHLLAEDRIQGLQLASLSSLQRLNIVVDGEPPESLDAESTLPPSITWLGLTPAPLVAEPGAVGIFSKAIPPCVCALPRLEFLDISESRGLTGLHTALRQLTLLTGLALDHAGLADLPKAMTGLQHLRLLSLHGTFSWDDGDEEMMQPVGLSALAPLKELRVLSISESFRLTALPPAVVGLTRLKALHLEKCPSLEGLPDNLLLPHLLMLSIDWPILFASHAVVARQPKLQQLLLGSMQSAVQNLFVPATQARADIAAVEASLQRCTALATLSVIVYAGPDSGLTMDAASLMLRLPRTCPVLQLQPLDAFSFFLTDSEQLAEGD</sequence>
<feature type="domain" description="R13L1/DRL21-like LRR repeat region" evidence="4">
    <location>
        <begin position="270"/>
        <end position="357"/>
    </location>
</feature>
<dbReference type="GO" id="GO:0005930">
    <property type="term" value="C:axoneme"/>
    <property type="evidence" value="ECO:0007669"/>
    <property type="project" value="UniProtKB-SubCell"/>
</dbReference>
<evidence type="ECO:0000256" key="1">
    <source>
        <dbReference type="ARBA" id="ARBA00004430"/>
    </source>
</evidence>
<proteinExistence type="predicted"/>
<evidence type="ECO:0000256" key="3">
    <source>
        <dbReference type="ARBA" id="ARBA00022737"/>
    </source>
</evidence>
<dbReference type="InterPro" id="IPR050216">
    <property type="entry name" value="LRR_domain-containing"/>
</dbReference>
<dbReference type="Pfam" id="PF25019">
    <property type="entry name" value="LRR_R13L1-DRL21"/>
    <property type="match status" value="1"/>
</dbReference>
<keyword evidence="2" id="KW-0433">Leucine-rich repeat</keyword>
<keyword evidence="3" id="KW-0677">Repeat</keyword>
<dbReference type="OrthoDB" id="674488at2759"/>
<dbReference type="PANTHER" id="PTHR48051:SF46">
    <property type="entry name" value="LEUCINE RICH REPEAT-CONTAINING DOMAIN PROTEIN"/>
    <property type="match status" value="1"/>
</dbReference>
<dbReference type="Proteomes" id="UP000239899">
    <property type="component" value="Unassembled WGS sequence"/>
</dbReference>
<dbReference type="Gene3D" id="1.20.1280.50">
    <property type="match status" value="1"/>
</dbReference>
<evidence type="ECO:0000259" key="4">
    <source>
        <dbReference type="Pfam" id="PF25019"/>
    </source>
</evidence>
<dbReference type="InterPro" id="IPR056789">
    <property type="entry name" value="LRR_R13L1-DRL21"/>
</dbReference>
<dbReference type="Gene3D" id="3.80.10.10">
    <property type="entry name" value="Ribonuclease Inhibitor"/>
    <property type="match status" value="1"/>
</dbReference>
<organism evidence="5 6">
    <name type="scientific">Chlorella sorokiniana</name>
    <name type="common">Freshwater green alga</name>
    <dbReference type="NCBI Taxonomy" id="3076"/>
    <lineage>
        <taxon>Eukaryota</taxon>
        <taxon>Viridiplantae</taxon>
        <taxon>Chlorophyta</taxon>
        <taxon>core chlorophytes</taxon>
        <taxon>Trebouxiophyceae</taxon>
        <taxon>Chlorellales</taxon>
        <taxon>Chlorellaceae</taxon>
        <taxon>Chlorella clade</taxon>
        <taxon>Chlorella</taxon>
    </lineage>
</organism>
<dbReference type="SUPFAM" id="SSF52058">
    <property type="entry name" value="L domain-like"/>
    <property type="match status" value="1"/>
</dbReference>